<dbReference type="KEGG" id="csy:CENSYa_1508"/>
<accession>A0RXR3</accession>
<dbReference type="STRING" id="414004.CENSYa_1508"/>
<dbReference type="EnsemblBacteria" id="ABK78130">
    <property type="protein sequence ID" value="ABK78130"/>
    <property type="gene ID" value="CENSYa_1508"/>
</dbReference>
<dbReference type="AlphaFoldDB" id="A0RXR3"/>
<keyword evidence="2" id="KW-1185">Reference proteome</keyword>
<dbReference type="HOGENOM" id="CLU_1514552_0_0_2"/>
<reference evidence="1 2" key="1">
    <citation type="journal article" date="2006" name="Proc. Natl. Acad. Sci. U.S.A.">
        <title>Genomic analysis of the uncultivated marine crenarchaeote Cenarchaeum symbiosum.</title>
        <authorList>
            <person name="Hallam S.J."/>
            <person name="Konstantinidis K.T."/>
            <person name="Putnam N."/>
            <person name="Schleper C."/>
            <person name="Watanabe Y."/>
            <person name="Sugahara J."/>
            <person name="Preston C."/>
            <person name="de la Torre J."/>
            <person name="Richardson P.M."/>
            <person name="DeLong E.F."/>
        </authorList>
    </citation>
    <scope>NUCLEOTIDE SEQUENCE [LARGE SCALE GENOMIC DNA]</scope>
    <source>
        <strain evidence="2">A</strain>
    </source>
</reference>
<dbReference type="Proteomes" id="UP000000758">
    <property type="component" value="Chromosome"/>
</dbReference>
<dbReference type="EMBL" id="DP000238">
    <property type="protein sequence ID" value="ABK78130.1"/>
    <property type="molecule type" value="Genomic_DNA"/>
</dbReference>
<protein>
    <submittedName>
        <fullName evidence="1">Uncharacterized protein</fullName>
    </submittedName>
</protein>
<evidence type="ECO:0000313" key="2">
    <source>
        <dbReference type="Proteomes" id="UP000000758"/>
    </source>
</evidence>
<gene>
    <name evidence="1" type="ordered locus">CENSYa_1508</name>
</gene>
<proteinExistence type="predicted"/>
<organism evidence="1 2">
    <name type="scientific">Cenarchaeum symbiosum (strain A)</name>
    <dbReference type="NCBI Taxonomy" id="414004"/>
    <lineage>
        <taxon>Archaea</taxon>
        <taxon>Nitrososphaerota</taxon>
        <taxon>Candidatus Cenarchaeales</taxon>
        <taxon>Candidatus Cenarchaeaceae</taxon>
        <taxon>Candidatus Cenarchaeum</taxon>
    </lineage>
</organism>
<evidence type="ECO:0000313" key="1">
    <source>
        <dbReference type="EMBL" id="ABK78130.1"/>
    </source>
</evidence>
<name>A0RXR3_CENSY</name>
<sequence length="177" mass="19354">MPDGRPWIMPYGDAGLDGEGAGVGQHTADYGTISDEELTYQLQKELGDQSSGTAKITIPKGIRQHMPPWFEETRLGYPMGSTRQYRFGRLHVHEYEDRYVAHMDNANPRYDPLGHLVKDAPEVLIGLGGAAFGGKIVADILRSDMPRGYKIAAVIASSIAGIAATYMLSKKFKEPSG</sequence>